<keyword evidence="4" id="KW-1185">Reference proteome</keyword>
<dbReference type="EMBL" id="AEWX01000034">
    <property type="protein sequence ID" value="EGC19134.1"/>
    <property type="molecule type" value="Genomic_DNA"/>
</dbReference>
<evidence type="ECO:0000256" key="2">
    <source>
        <dbReference type="SAM" id="Phobius"/>
    </source>
</evidence>
<reference evidence="3 4" key="1">
    <citation type="submission" date="2011-01" db="EMBL/GenBank/DDBJ databases">
        <authorList>
            <person name="Muzny D."/>
            <person name="Qin X."/>
            <person name="Deng J."/>
            <person name="Jiang H."/>
            <person name="Liu Y."/>
            <person name="Qu J."/>
            <person name="Song X.-Z."/>
            <person name="Zhang L."/>
            <person name="Thornton R."/>
            <person name="Coyle M."/>
            <person name="Francisco L."/>
            <person name="Jackson L."/>
            <person name="Javaid M."/>
            <person name="Korchina V."/>
            <person name="Kovar C."/>
            <person name="Mata R."/>
            <person name="Mathew T."/>
            <person name="Ngo R."/>
            <person name="Nguyen L."/>
            <person name="Nguyen N."/>
            <person name="Okwuonu G."/>
            <person name="Ongeri F."/>
            <person name="Pham C."/>
            <person name="Simmons D."/>
            <person name="Wilczek-Boney K."/>
            <person name="Hale W."/>
            <person name="Jakkamsetti A."/>
            <person name="Pham P."/>
            <person name="Ruth R."/>
            <person name="San Lucas F."/>
            <person name="Warren J."/>
            <person name="Zhang J."/>
            <person name="Zhao Z."/>
            <person name="Zhou C."/>
            <person name="Zhu D."/>
            <person name="Lee S."/>
            <person name="Bess C."/>
            <person name="Blankenburg K."/>
            <person name="Forbes L."/>
            <person name="Fu Q."/>
            <person name="Gubbala S."/>
            <person name="Hirani K."/>
            <person name="Jayaseelan J.C."/>
            <person name="Lara F."/>
            <person name="Munidasa M."/>
            <person name="Palculict T."/>
            <person name="Patil S."/>
            <person name="Pu L.-L."/>
            <person name="Saada N."/>
            <person name="Tang L."/>
            <person name="Weissenberger G."/>
            <person name="Zhu Y."/>
            <person name="Hemphill L."/>
            <person name="Shang Y."/>
            <person name="Youmans B."/>
            <person name="Ayvaz T."/>
            <person name="Ross M."/>
            <person name="Santibanez J."/>
            <person name="Aqrawi P."/>
            <person name="Gross S."/>
            <person name="Joshi V."/>
            <person name="Fowler G."/>
            <person name="Nazareth L."/>
            <person name="Reid J."/>
            <person name="Worley K."/>
            <person name="Petrosino J."/>
            <person name="Highlander S."/>
            <person name="Gibbs R."/>
        </authorList>
    </citation>
    <scope>NUCLEOTIDE SEQUENCE [LARGE SCALE GENOMIC DNA]</scope>
    <source>
        <strain evidence="3 4">DSM 16608</strain>
    </source>
</reference>
<dbReference type="eggNOG" id="ENOG502ZK6A">
    <property type="taxonomic scope" value="Bacteria"/>
</dbReference>
<name>F0F9W8_9BACT</name>
<dbReference type="RefSeq" id="WP_007367132.1">
    <property type="nucleotide sequence ID" value="NZ_GL872282.1"/>
</dbReference>
<keyword evidence="2" id="KW-0812">Transmembrane</keyword>
<evidence type="ECO:0000313" key="3">
    <source>
        <dbReference type="EMBL" id="EGC19134.1"/>
    </source>
</evidence>
<dbReference type="AlphaFoldDB" id="F0F9W8"/>
<keyword evidence="2" id="KW-1133">Transmembrane helix</keyword>
<gene>
    <name evidence="3" type="ORF">HMPREF9141_2385</name>
</gene>
<evidence type="ECO:0000313" key="4">
    <source>
        <dbReference type="Proteomes" id="UP000005697"/>
    </source>
</evidence>
<dbReference type="STRING" id="888743.HMPREF9141_2385"/>
<keyword evidence="1" id="KW-0175">Coiled coil</keyword>
<dbReference type="OrthoDB" id="1080139at2"/>
<dbReference type="Proteomes" id="UP000005697">
    <property type="component" value="Unassembled WGS sequence"/>
</dbReference>
<comment type="caution">
    <text evidence="3">The sequence shown here is derived from an EMBL/GenBank/DDBJ whole genome shotgun (WGS) entry which is preliminary data.</text>
</comment>
<accession>F0F9W8</accession>
<organism evidence="3 4">
    <name type="scientific">Prevotella multiformis DSM 16608</name>
    <dbReference type="NCBI Taxonomy" id="888743"/>
    <lineage>
        <taxon>Bacteria</taxon>
        <taxon>Pseudomonadati</taxon>
        <taxon>Bacteroidota</taxon>
        <taxon>Bacteroidia</taxon>
        <taxon>Bacteroidales</taxon>
        <taxon>Prevotellaceae</taxon>
        <taxon>Prevotella</taxon>
    </lineage>
</organism>
<feature type="coiled-coil region" evidence="1">
    <location>
        <begin position="179"/>
        <end position="209"/>
    </location>
</feature>
<evidence type="ECO:0000256" key="1">
    <source>
        <dbReference type="SAM" id="Coils"/>
    </source>
</evidence>
<dbReference type="HOGENOM" id="CLU_109809_0_0_10"/>
<sequence length="220" mass="25633">MNNEITPVLDILEELKQDCKVISKAQAELRTTIAEKLSSPRADSIKRQEAIQIHLSKETQTKIKEHQLFVLEALSESNKKLDPKFETLHELISKQQKPVEFKNYSLFASVQLAERILLGLVCGLVVVSCWFFGMGANKLQTASDFDLRYRYLRMQGKATTLDFAHLDSIFLTHRNPKAIHLLKEKVTDYEQALQRQAELLLQQDRIKQEQRRLRFKLRIR</sequence>
<feature type="transmembrane region" description="Helical" evidence="2">
    <location>
        <begin position="116"/>
        <end position="136"/>
    </location>
</feature>
<proteinExistence type="predicted"/>
<protein>
    <submittedName>
        <fullName evidence="3">Uncharacterized protein</fullName>
    </submittedName>
</protein>
<keyword evidence="2" id="KW-0472">Membrane</keyword>